<feature type="region of interest" description="Disordered" evidence="9">
    <location>
        <begin position="1383"/>
        <end position="1647"/>
    </location>
</feature>
<evidence type="ECO:0000313" key="11">
    <source>
        <dbReference type="EMBL" id="SCZ93779.1"/>
    </source>
</evidence>
<evidence type="ECO:0000256" key="1">
    <source>
        <dbReference type="ARBA" id="ARBA00004123"/>
    </source>
</evidence>
<keyword evidence="4" id="KW-0805">Transcription regulation</keyword>
<feature type="region of interest" description="Disordered" evidence="9">
    <location>
        <begin position="321"/>
        <end position="340"/>
    </location>
</feature>
<evidence type="ECO:0000259" key="10">
    <source>
        <dbReference type="PROSITE" id="PS50014"/>
    </source>
</evidence>
<feature type="domain" description="Bromo" evidence="10">
    <location>
        <begin position="1662"/>
        <end position="1732"/>
    </location>
</feature>
<dbReference type="GO" id="GO:0006367">
    <property type="term" value="P:transcription initiation at RNA polymerase II promoter"/>
    <property type="evidence" value="ECO:0007669"/>
    <property type="project" value="TreeGrafter"/>
</dbReference>
<feature type="compositionally biased region" description="Low complexity" evidence="9">
    <location>
        <begin position="1501"/>
        <end position="1530"/>
    </location>
</feature>
<evidence type="ECO:0000256" key="6">
    <source>
        <dbReference type="ARBA" id="ARBA00023163"/>
    </source>
</evidence>
<dbReference type="OrthoDB" id="308861at2759"/>
<dbReference type="SUPFAM" id="SSF47370">
    <property type="entry name" value="Bromodomain"/>
    <property type="match status" value="3"/>
</dbReference>
<proteinExistence type="inferred from homology"/>
<dbReference type="Proteomes" id="UP000249723">
    <property type="component" value="Unassembled WGS sequence"/>
</dbReference>
<accession>A0A2X0LPR7</accession>
<dbReference type="InterPro" id="IPR037813">
    <property type="entry name" value="TAF2"/>
</dbReference>
<organism evidence="11 12">
    <name type="scientific">Microbotryum saponariae</name>
    <dbReference type="NCBI Taxonomy" id="289078"/>
    <lineage>
        <taxon>Eukaryota</taxon>
        <taxon>Fungi</taxon>
        <taxon>Dikarya</taxon>
        <taxon>Basidiomycota</taxon>
        <taxon>Pucciniomycotina</taxon>
        <taxon>Microbotryomycetes</taxon>
        <taxon>Microbotryales</taxon>
        <taxon>Microbotryaceae</taxon>
        <taxon>Microbotryum</taxon>
    </lineage>
</organism>
<protein>
    <recommendedName>
        <fullName evidence="3">Transcription initiation factor TFIID subunit 2</fullName>
    </recommendedName>
</protein>
<dbReference type="Gene3D" id="1.20.920.10">
    <property type="entry name" value="Bromodomain-like"/>
    <property type="match status" value="3"/>
</dbReference>
<dbReference type="STRING" id="289078.A0A2X0LPR7"/>
<dbReference type="PROSITE" id="PS50014">
    <property type="entry name" value="BROMODOMAIN_2"/>
    <property type="match status" value="3"/>
</dbReference>
<feature type="compositionally biased region" description="Pro residues" evidence="9">
    <location>
        <begin position="1466"/>
        <end position="1475"/>
    </location>
</feature>
<dbReference type="InterPro" id="IPR042097">
    <property type="entry name" value="Aminopeptidase_N-like_N_sf"/>
</dbReference>
<evidence type="ECO:0000256" key="9">
    <source>
        <dbReference type="SAM" id="MobiDB-lite"/>
    </source>
</evidence>
<evidence type="ECO:0000256" key="7">
    <source>
        <dbReference type="ARBA" id="ARBA00023242"/>
    </source>
</evidence>
<feature type="region of interest" description="Disordered" evidence="9">
    <location>
        <begin position="1220"/>
        <end position="1264"/>
    </location>
</feature>
<feature type="region of interest" description="Disordered" evidence="9">
    <location>
        <begin position="1859"/>
        <end position="1884"/>
    </location>
</feature>
<keyword evidence="12" id="KW-1185">Reference proteome</keyword>
<keyword evidence="7" id="KW-0539">Nucleus</keyword>
<evidence type="ECO:0000313" key="12">
    <source>
        <dbReference type="Proteomes" id="UP000249723"/>
    </source>
</evidence>
<sequence length="1884" mass="206809">MGKGFTLLSQKVSINVALNGKIHGNTELTIAPTTADLRTVWLHARSMNVLATALRLPTTTVPLAFSYIPPLAPTLTEPHNVHTYPELKRAVWRSTNEGEEGEVGIAIPQGSVVKLHPASHHDEANQAKKQDEWEPVVLVIEYEVVSPGAGIVVVAPDETNPSVSRDEGLAGRAQPANGGAVRLLRQRFPHVFTSTLSEISARHWIPCSDHAKDRCTWDLEFIVPRVLYSASASTLSRPTDVAGQDGPESFDLDDEEEVEWPVSVVASGELVEQVVHPERSDRVIWHYAQVTPVSVQQIAWAVGPFVVTEIAPTPKEHVANAAAAEGEDDEGAEEEEDPLASHDGAKLHALCLPGREAEMANCVGIVRRAMDFYTSKFGSYPFTDYTVAFVDALSSGSPTFHSAGLTILSSDMLHPASIIDQAFETRHTLAHALAVQWSGINLIARTASDVWLVIGIAQHITSLFLREVWGNNEYRFRLKKDMIRCVAQDVQREPLSVPARLAQPEPAQLQFIALKAPLVLYIFDKFLRNAGTSLGLDKVLPKIFLDAITGDTSTTSTGNYNALSTTTFQRMCRKACGGSADAIRNFFDQWVYASGCPTFVVSAVFNRKRMAIELSIKQECLAHLWAQSAPWEETGHLRPVACFEGQMTIRIHEADGTPYEHVLSISESFKRHEVPFNTKYKRIRRNTKRYQARQAAAQAAAAGDLEAAEDVALIDVGFGSTLWEEEVERERWQVADWTEEDDVLMSQATYEWIRIDAEMDWIARIQFEQPDFMWISQLQRDRDVVAQLEAIHALSHMCASVHRNPEKPAIHDTVVSSNLCKTVLVGNYFIRIRMEAALALVSCATNRADYLGLFHLFKLFQSWFCFEPAAETKDPFAFRCIPKTNDFSDMSLYFLKKALIQAISMARDEQGQTPAVVHQFLIDLLAYNDNLGNRLSDAFYIVSIINALGYSFAGTPPKRDLGIFGADEGTFGDEASSLEALEPALAAVERYLSTDRLVPSFQNAITVAGIEFKLRLMMASLLPEDRMSFFIYTRDGNYPPVRIAAFEALLLLNPFQDMQESIPLVQYLFAVLRDDSSRLVQRRLAQALVEILPFLAVTKDLGAAPETGLEEFGAGSTKKGDSIQSMLKALRKKPGRSNNFRQCLLQTLTHPDIDPEVRDCMLKLAEVTIRPEGEPLPKITFRMPVVAESPVATPVSASTPRLKLTNTQAASLPRIKLGGSTAATPAAENPAPLEAPVPVPAPVKPKKTKVKAPPKLEHAQASGMSHSDLTACKSMIKKLLKDKHVTLFQHPVDPVKSGAPGYWDIVHHPMDVSTLSAKLNNGDYADRYAFRADFKLIISNAILYNVQGVVVDLARKLDAFFDKQWDRIEATLKMMEAPTPAVPAAQVAEPVASASTTTTTSKKKTSEMKPPVLKLATNPLPPPPPPPAELPADEFAPTPSVPLSTGLSFKIKPRAPAPTAVATPPVRAPPPPPAPAAQKQNGGAASPAPPTPSLGFKIKFGGAAAAPTTPNGAAGPLTAAPGGPTVSPVTTPKPPKAPKPLKAPKMSRTATDDATYGAGGSTSKQSSRSVGSNGDAAAGVEDVPRPIKEKKKRKEVNYADPPDDVVEPPSARGPAAVTEAYPSAPLRPPVLDEPKLPRPSTWINPNDRVDPKKVRQVMAKIKGMREAFWFLKPVDPVALPVYYQEISEPMDLQTMEAKLDHGSYATYADVFADFDRIVANCQQFNPPNTEPVWHVLMIQRAWSAEWEKASRMSYHERRSILALLNKILKEGASWPFRESVDTIIDQIPTYYTIITPGTQRDLGTIKANVEKDRYASIDEVDADVELMLYNCFKFNASPEHQVHQSGLELQKMWRGGLAKAKAEMNKKRTGDKGSAGGPTKKQKI</sequence>
<dbReference type="GO" id="GO:0005669">
    <property type="term" value="C:transcription factor TFIID complex"/>
    <property type="evidence" value="ECO:0007669"/>
    <property type="project" value="InterPro"/>
</dbReference>
<evidence type="ECO:0000256" key="3">
    <source>
        <dbReference type="ARBA" id="ARBA00017363"/>
    </source>
</evidence>
<evidence type="ECO:0000256" key="4">
    <source>
        <dbReference type="ARBA" id="ARBA00023015"/>
    </source>
</evidence>
<dbReference type="SUPFAM" id="SSF48371">
    <property type="entry name" value="ARM repeat"/>
    <property type="match status" value="1"/>
</dbReference>
<gene>
    <name evidence="11" type="ORF">BZ3500_MVSOF-1268-A1-R1_CHR6-3G08879</name>
</gene>
<dbReference type="InterPro" id="IPR057991">
    <property type="entry name" value="TPR_TAF2_C"/>
</dbReference>
<dbReference type="SUPFAM" id="SSF63737">
    <property type="entry name" value="Leukotriene A4 hydrolase N-terminal domain"/>
    <property type="match status" value="1"/>
</dbReference>
<keyword evidence="6" id="KW-0804">Transcription</keyword>
<dbReference type="GO" id="GO:0003682">
    <property type="term" value="F:chromatin binding"/>
    <property type="evidence" value="ECO:0007669"/>
    <property type="project" value="TreeGrafter"/>
</dbReference>
<feature type="compositionally biased region" description="Acidic residues" evidence="9">
    <location>
        <begin position="325"/>
        <end position="338"/>
    </location>
</feature>
<dbReference type="Pfam" id="PF25577">
    <property type="entry name" value="TPR_TAF2_C"/>
    <property type="match status" value="1"/>
</dbReference>
<feature type="compositionally biased region" description="Low complexity" evidence="9">
    <location>
        <begin position="1383"/>
        <end position="1400"/>
    </location>
</feature>
<feature type="compositionally biased region" description="Low complexity" evidence="9">
    <location>
        <begin position="1222"/>
        <end position="1232"/>
    </location>
</feature>
<feature type="domain" description="Bromo" evidence="10">
    <location>
        <begin position="1280"/>
        <end position="1352"/>
    </location>
</feature>
<dbReference type="GO" id="GO:0000976">
    <property type="term" value="F:transcription cis-regulatory region binding"/>
    <property type="evidence" value="ECO:0007669"/>
    <property type="project" value="TreeGrafter"/>
</dbReference>
<feature type="compositionally biased region" description="Polar residues" evidence="9">
    <location>
        <begin position="1561"/>
        <end position="1572"/>
    </location>
</feature>
<dbReference type="Pfam" id="PF25316">
    <property type="entry name" value="TAF2_3rd"/>
    <property type="match status" value="1"/>
</dbReference>
<dbReference type="InterPro" id="IPR016024">
    <property type="entry name" value="ARM-type_fold"/>
</dbReference>
<evidence type="ECO:0000256" key="5">
    <source>
        <dbReference type="ARBA" id="ARBA00023117"/>
    </source>
</evidence>
<dbReference type="SUPFAM" id="SSF55486">
    <property type="entry name" value="Metalloproteases ('zincins'), catalytic domain"/>
    <property type="match status" value="1"/>
</dbReference>
<dbReference type="InterPro" id="IPR001487">
    <property type="entry name" value="Bromodomain"/>
</dbReference>
<dbReference type="PANTHER" id="PTHR15137:SF9">
    <property type="entry name" value="TRANSCRIPTION INITIATION FACTOR TFIID SUBUNIT 2"/>
    <property type="match status" value="1"/>
</dbReference>
<feature type="compositionally biased region" description="Pro residues" evidence="9">
    <location>
        <begin position="1233"/>
        <end position="1243"/>
    </location>
</feature>
<dbReference type="InterPro" id="IPR036427">
    <property type="entry name" value="Bromodomain-like_sf"/>
</dbReference>
<dbReference type="Gene3D" id="2.60.40.1730">
    <property type="entry name" value="tricorn interacting facor f3 domain"/>
    <property type="match status" value="1"/>
</dbReference>
<dbReference type="PANTHER" id="PTHR15137">
    <property type="entry name" value="TRANSCRIPTION INITIATION FACTOR TFIID"/>
    <property type="match status" value="1"/>
</dbReference>
<dbReference type="SMART" id="SM00297">
    <property type="entry name" value="BROMO"/>
    <property type="match status" value="3"/>
</dbReference>
<comment type="subcellular location">
    <subcellularLocation>
        <location evidence="1">Nucleus</location>
    </subcellularLocation>
</comment>
<evidence type="ECO:0000256" key="2">
    <source>
        <dbReference type="ARBA" id="ARBA00010937"/>
    </source>
</evidence>
<dbReference type="EMBL" id="FMWP01000048">
    <property type="protein sequence ID" value="SCZ93779.1"/>
    <property type="molecule type" value="Genomic_DNA"/>
</dbReference>
<dbReference type="GO" id="GO:0006325">
    <property type="term" value="P:chromatin organization"/>
    <property type="evidence" value="ECO:0007669"/>
    <property type="project" value="UniProtKB-ARBA"/>
</dbReference>
<reference evidence="12" key="1">
    <citation type="submission" date="2016-10" db="EMBL/GenBank/DDBJ databases">
        <authorList>
            <person name="Jeantristanb JTB J.-T."/>
            <person name="Ricardo R."/>
        </authorList>
    </citation>
    <scope>NUCLEOTIDE SEQUENCE [LARGE SCALE GENOMIC DNA]</scope>
</reference>
<name>A0A2X0LPR7_9BASI</name>
<feature type="compositionally biased region" description="Basic and acidic residues" evidence="9">
    <location>
        <begin position="1860"/>
        <end position="1871"/>
    </location>
</feature>
<dbReference type="CDD" id="cd09839">
    <property type="entry name" value="M1_like_TAF2"/>
    <property type="match status" value="1"/>
</dbReference>
<dbReference type="GO" id="GO:0016251">
    <property type="term" value="F:RNA polymerase II general transcription initiation factor activity"/>
    <property type="evidence" value="ECO:0007669"/>
    <property type="project" value="TreeGrafter"/>
</dbReference>
<dbReference type="PRINTS" id="PR00503">
    <property type="entry name" value="BROMODOMAIN"/>
</dbReference>
<feature type="compositionally biased region" description="Pro residues" evidence="9">
    <location>
        <begin position="1419"/>
        <end position="1429"/>
    </location>
</feature>
<keyword evidence="5 8" id="KW-0103">Bromodomain</keyword>
<dbReference type="Gene3D" id="1.10.390.10">
    <property type="entry name" value="Neutral Protease Domain 2"/>
    <property type="match status" value="1"/>
</dbReference>
<comment type="similarity">
    <text evidence="2">Belongs to the TAF2 family.</text>
</comment>
<dbReference type="InterPro" id="IPR027268">
    <property type="entry name" value="Peptidase_M4/M1_CTD_sf"/>
</dbReference>
<dbReference type="InterPro" id="IPR057345">
    <property type="entry name" value="Ig-like_TAF2"/>
</dbReference>
<dbReference type="Pfam" id="PF00439">
    <property type="entry name" value="Bromodomain"/>
    <property type="match status" value="3"/>
</dbReference>
<dbReference type="CDD" id="cd04369">
    <property type="entry name" value="Bromodomain"/>
    <property type="match status" value="1"/>
</dbReference>
<evidence type="ECO:0000256" key="8">
    <source>
        <dbReference type="PROSITE-ProRule" id="PRU00035"/>
    </source>
</evidence>
<feature type="domain" description="Bromo" evidence="10">
    <location>
        <begin position="1768"/>
        <end position="1842"/>
    </location>
</feature>